<evidence type="ECO:0000256" key="8">
    <source>
        <dbReference type="ARBA" id="ARBA00023065"/>
    </source>
</evidence>
<keyword evidence="8" id="KW-0406">Ion transport</keyword>
<comment type="similarity">
    <text evidence="2">Belongs to the ferric reductase (FRE) family.</text>
</comment>
<evidence type="ECO:0000256" key="6">
    <source>
        <dbReference type="ARBA" id="ARBA00022989"/>
    </source>
</evidence>
<dbReference type="GO" id="GO:0006879">
    <property type="term" value="P:intracellular iron ion homeostasis"/>
    <property type="evidence" value="ECO:0007669"/>
    <property type="project" value="TreeGrafter"/>
</dbReference>
<organism evidence="12 13">
    <name type="scientific">Zopfia rhizophila CBS 207.26</name>
    <dbReference type="NCBI Taxonomy" id="1314779"/>
    <lineage>
        <taxon>Eukaryota</taxon>
        <taxon>Fungi</taxon>
        <taxon>Dikarya</taxon>
        <taxon>Ascomycota</taxon>
        <taxon>Pezizomycotina</taxon>
        <taxon>Dothideomycetes</taxon>
        <taxon>Dothideomycetes incertae sedis</taxon>
        <taxon>Zopfiaceae</taxon>
        <taxon>Zopfia</taxon>
    </lineage>
</organism>
<dbReference type="Gene3D" id="3.40.50.80">
    <property type="entry name" value="Nucleotide-binding domain of ferredoxin-NADP reductase (FNR) module"/>
    <property type="match status" value="1"/>
</dbReference>
<feature type="transmembrane region" description="Helical" evidence="10">
    <location>
        <begin position="28"/>
        <end position="50"/>
    </location>
</feature>
<protein>
    <recommendedName>
        <fullName evidence="11">FAD-binding FR-type domain-containing protein</fullName>
    </recommendedName>
</protein>
<feature type="domain" description="FAD-binding FR-type" evidence="11">
    <location>
        <begin position="257"/>
        <end position="403"/>
    </location>
</feature>
<keyword evidence="5" id="KW-0249">Electron transport</keyword>
<keyword evidence="7" id="KW-0560">Oxidoreductase</keyword>
<dbReference type="SUPFAM" id="SSF52343">
    <property type="entry name" value="Ferredoxin reductase-like, C-terminal NADP-linked domain"/>
    <property type="match status" value="1"/>
</dbReference>
<feature type="transmembrane region" description="Helical" evidence="10">
    <location>
        <begin position="206"/>
        <end position="227"/>
    </location>
</feature>
<reference evidence="12" key="1">
    <citation type="journal article" date="2020" name="Stud. Mycol.">
        <title>101 Dothideomycetes genomes: a test case for predicting lifestyles and emergence of pathogens.</title>
        <authorList>
            <person name="Haridas S."/>
            <person name="Albert R."/>
            <person name="Binder M."/>
            <person name="Bloem J."/>
            <person name="Labutti K."/>
            <person name="Salamov A."/>
            <person name="Andreopoulos B."/>
            <person name="Baker S."/>
            <person name="Barry K."/>
            <person name="Bills G."/>
            <person name="Bluhm B."/>
            <person name="Cannon C."/>
            <person name="Castanera R."/>
            <person name="Culley D."/>
            <person name="Daum C."/>
            <person name="Ezra D."/>
            <person name="Gonzalez J."/>
            <person name="Henrissat B."/>
            <person name="Kuo A."/>
            <person name="Liang C."/>
            <person name="Lipzen A."/>
            <person name="Lutzoni F."/>
            <person name="Magnuson J."/>
            <person name="Mondo S."/>
            <person name="Nolan M."/>
            <person name="Ohm R."/>
            <person name="Pangilinan J."/>
            <person name="Park H.-J."/>
            <person name="Ramirez L."/>
            <person name="Alfaro M."/>
            <person name="Sun H."/>
            <person name="Tritt A."/>
            <person name="Yoshinaga Y."/>
            <person name="Zwiers L.-H."/>
            <person name="Turgeon B."/>
            <person name="Goodwin S."/>
            <person name="Spatafora J."/>
            <person name="Crous P."/>
            <person name="Grigoriev I."/>
        </authorList>
    </citation>
    <scope>NUCLEOTIDE SEQUENCE</scope>
    <source>
        <strain evidence="12">CBS 207.26</strain>
    </source>
</reference>
<evidence type="ECO:0000313" key="12">
    <source>
        <dbReference type="EMBL" id="KAF2183170.1"/>
    </source>
</evidence>
<feature type="transmembrane region" description="Helical" evidence="10">
    <location>
        <begin position="176"/>
        <end position="194"/>
    </location>
</feature>
<evidence type="ECO:0000256" key="4">
    <source>
        <dbReference type="ARBA" id="ARBA00022692"/>
    </source>
</evidence>
<keyword evidence="13" id="KW-1185">Reference proteome</keyword>
<dbReference type="InterPro" id="IPR017927">
    <property type="entry name" value="FAD-bd_FR_type"/>
</dbReference>
<gene>
    <name evidence="12" type="ORF">K469DRAFT_711125</name>
</gene>
<dbReference type="SFLD" id="SFLDG01168">
    <property type="entry name" value="Ferric_reductase_subgroup_(FRE"/>
    <property type="match status" value="1"/>
</dbReference>
<evidence type="ECO:0000256" key="5">
    <source>
        <dbReference type="ARBA" id="ARBA00022982"/>
    </source>
</evidence>
<evidence type="ECO:0000256" key="2">
    <source>
        <dbReference type="ARBA" id="ARBA00006278"/>
    </source>
</evidence>
<dbReference type="PANTHER" id="PTHR32361:SF28">
    <property type="entry name" value="FRP1P"/>
    <property type="match status" value="1"/>
</dbReference>
<dbReference type="PANTHER" id="PTHR32361">
    <property type="entry name" value="FERRIC/CUPRIC REDUCTASE TRANSMEMBRANE COMPONENT"/>
    <property type="match status" value="1"/>
</dbReference>
<dbReference type="CDD" id="cd06186">
    <property type="entry name" value="NOX_Duox_like_FAD_NADP"/>
    <property type="match status" value="1"/>
</dbReference>
<dbReference type="OrthoDB" id="10006946at2759"/>
<evidence type="ECO:0000256" key="10">
    <source>
        <dbReference type="SAM" id="Phobius"/>
    </source>
</evidence>
<name>A0A6A6DYX1_9PEZI</name>
<sequence>MTFGYEFVTLEKPQRHERRLALDFYAQIAQWSVLVVFALFQLSFFLSWLAKQGLEYERPRSPSFNKRGDGKWTWLKNSRQGVERLSWWMKRPVFPNWGTRGEWIFGGIWMAWLLYLCINGTGNDYLHLTKRFGIIGGSQLPLHYLLAMRSPYSPVQLLTRLSHEQLKASHKTLGRIIYTLFALHACFYLNFFVRTPYTKRLKDADVIFGIVSITLFSILSTTALGVLRRWNYRVFYISHVLIAGVVIPLLYLHVHHIRPYIVEVFVIQILHQIFRNWSLNRYSGTIKLLPGTNLVQVRIPLTAPSSTLKWKAGQHVYLSRPSGDSPPYSTYDQFITRNYTNPFTIASIPAKDKELLLVARTLNGNTKELAQLAKSLSSHIGADGPLPSISLALEGPYGASSHLPDFSVFGKVLLIAGGVGATFVMPLYRSIVEHEGSDSSQQPQIRFVWAVRKLTETQWAFPVSNEDESAAEVSSHSSTVEVCVTRPSGPNLQADDSGDDIELAEDDQLLSMEEQMEKPRRGMTLKTGRPEISAIVDDVFSKATGRVAVVACGPKALIKELSNRVEHWVSEGHDVYWHDEAFGW</sequence>
<keyword evidence="9 10" id="KW-0472">Membrane</keyword>
<dbReference type="SFLD" id="SFLDS00052">
    <property type="entry name" value="Ferric_Reductase_Domain"/>
    <property type="match status" value="1"/>
</dbReference>
<dbReference type="Pfam" id="PF08022">
    <property type="entry name" value="FAD_binding_8"/>
    <property type="match status" value="1"/>
</dbReference>
<dbReference type="InterPro" id="IPR013130">
    <property type="entry name" value="Fe3_Rdtase_TM_dom"/>
</dbReference>
<keyword evidence="3" id="KW-0813">Transport</keyword>
<dbReference type="GO" id="GO:0015677">
    <property type="term" value="P:copper ion import"/>
    <property type="evidence" value="ECO:0007669"/>
    <property type="project" value="TreeGrafter"/>
</dbReference>
<evidence type="ECO:0000256" key="9">
    <source>
        <dbReference type="ARBA" id="ARBA00023136"/>
    </source>
</evidence>
<dbReference type="GO" id="GO:0006826">
    <property type="term" value="P:iron ion transport"/>
    <property type="evidence" value="ECO:0007669"/>
    <property type="project" value="TreeGrafter"/>
</dbReference>
<dbReference type="PROSITE" id="PS51384">
    <property type="entry name" value="FAD_FR"/>
    <property type="match status" value="1"/>
</dbReference>
<dbReference type="InterPro" id="IPR013112">
    <property type="entry name" value="FAD-bd_8"/>
</dbReference>
<dbReference type="InterPro" id="IPR039261">
    <property type="entry name" value="FNR_nucleotide-bd"/>
</dbReference>
<evidence type="ECO:0000256" key="1">
    <source>
        <dbReference type="ARBA" id="ARBA00004141"/>
    </source>
</evidence>
<dbReference type="Proteomes" id="UP000800200">
    <property type="component" value="Unassembled WGS sequence"/>
</dbReference>
<accession>A0A6A6DYX1</accession>
<dbReference type="Pfam" id="PF08030">
    <property type="entry name" value="NAD_binding_6"/>
    <property type="match status" value="1"/>
</dbReference>
<dbReference type="InterPro" id="IPR013121">
    <property type="entry name" value="Fe_red_NAD-bd_6"/>
</dbReference>
<dbReference type="InterPro" id="IPR051410">
    <property type="entry name" value="Ferric/Cupric_Reductase"/>
</dbReference>
<evidence type="ECO:0000256" key="7">
    <source>
        <dbReference type="ARBA" id="ARBA00023002"/>
    </source>
</evidence>
<keyword evidence="6 10" id="KW-1133">Transmembrane helix</keyword>
<comment type="subcellular location">
    <subcellularLocation>
        <location evidence="1">Membrane</location>
        <topology evidence="1">Multi-pass membrane protein</topology>
    </subcellularLocation>
</comment>
<dbReference type="GO" id="GO:0000293">
    <property type="term" value="F:ferric-chelate reductase activity"/>
    <property type="evidence" value="ECO:0007669"/>
    <property type="project" value="UniProtKB-ARBA"/>
</dbReference>
<dbReference type="EMBL" id="ML994644">
    <property type="protein sequence ID" value="KAF2183170.1"/>
    <property type="molecule type" value="Genomic_DNA"/>
</dbReference>
<keyword evidence="4 10" id="KW-0812">Transmembrane</keyword>
<evidence type="ECO:0000259" key="11">
    <source>
        <dbReference type="PROSITE" id="PS51384"/>
    </source>
</evidence>
<dbReference type="AlphaFoldDB" id="A0A6A6DYX1"/>
<evidence type="ECO:0000313" key="13">
    <source>
        <dbReference type="Proteomes" id="UP000800200"/>
    </source>
</evidence>
<feature type="transmembrane region" description="Helical" evidence="10">
    <location>
        <begin position="234"/>
        <end position="254"/>
    </location>
</feature>
<dbReference type="GO" id="GO:0005886">
    <property type="term" value="C:plasma membrane"/>
    <property type="evidence" value="ECO:0007669"/>
    <property type="project" value="TreeGrafter"/>
</dbReference>
<dbReference type="Pfam" id="PF01794">
    <property type="entry name" value="Ferric_reduct"/>
    <property type="match status" value="1"/>
</dbReference>
<proteinExistence type="inferred from homology"/>
<evidence type="ECO:0000256" key="3">
    <source>
        <dbReference type="ARBA" id="ARBA00022448"/>
    </source>
</evidence>